<evidence type="ECO:0000313" key="7">
    <source>
        <dbReference type="Proteomes" id="UP000733379"/>
    </source>
</evidence>
<dbReference type="PANTHER" id="PTHR30055:SF234">
    <property type="entry name" value="HTH-TYPE TRANSCRIPTIONAL REGULATOR BETI"/>
    <property type="match status" value="1"/>
</dbReference>
<dbReference type="EMBL" id="JAHKNI010000008">
    <property type="protein sequence ID" value="MBU3064537.1"/>
    <property type="molecule type" value="Genomic_DNA"/>
</dbReference>
<evidence type="ECO:0000256" key="3">
    <source>
        <dbReference type="ARBA" id="ARBA00023163"/>
    </source>
</evidence>
<gene>
    <name evidence="6" type="ORF">KO481_23765</name>
</gene>
<keyword evidence="3" id="KW-0804">Transcription</keyword>
<sequence length="206" mass="22325">MSADARAASPRARSTRIRILDAASTVMTERGLANATTKEIARTAGFSEATLYKHFQDKEELFLTVMRERLPAEFVGYLAALPGRAGDGSVSGRLREVAARAVPFYRELAPMLGAAFAQPDLLARHQEALRATGLGPHLALSALADYLRAEQRLGRLTGKAQPDMLAALLLGACFQRAFLIAFEGEHLADRPADEFARSLVDSLLSE</sequence>
<dbReference type="PRINTS" id="PR00455">
    <property type="entry name" value="HTHTETR"/>
</dbReference>
<dbReference type="SUPFAM" id="SSF46689">
    <property type="entry name" value="Homeodomain-like"/>
    <property type="match status" value="1"/>
</dbReference>
<protein>
    <submittedName>
        <fullName evidence="6">TetR/AcrR family transcriptional regulator</fullName>
    </submittedName>
</protein>
<comment type="caution">
    <text evidence="6">The sequence shown here is derived from an EMBL/GenBank/DDBJ whole genome shotgun (WGS) entry which is preliminary data.</text>
</comment>
<proteinExistence type="predicted"/>
<keyword evidence="1" id="KW-0805">Transcription regulation</keyword>
<feature type="DNA-binding region" description="H-T-H motif" evidence="4">
    <location>
        <begin position="36"/>
        <end position="55"/>
    </location>
</feature>
<dbReference type="PANTHER" id="PTHR30055">
    <property type="entry name" value="HTH-TYPE TRANSCRIPTIONAL REGULATOR RUTR"/>
    <property type="match status" value="1"/>
</dbReference>
<feature type="domain" description="HTH tetR-type" evidence="5">
    <location>
        <begin position="13"/>
        <end position="73"/>
    </location>
</feature>
<evidence type="ECO:0000256" key="1">
    <source>
        <dbReference type="ARBA" id="ARBA00023015"/>
    </source>
</evidence>
<dbReference type="PROSITE" id="PS50977">
    <property type="entry name" value="HTH_TETR_2"/>
    <property type="match status" value="1"/>
</dbReference>
<evidence type="ECO:0000259" key="5">
    <source>
        <dbReference type="PROSITE" id="PS50977"/>
    </source>
</evidence>
<dbReference type="Proteomes" id="UP000733379">
    <property type="component" value="Unassembled WGS sequence"/>
</dbReference>
<keyword evidence="7" id="KW-1185">Reference proteome</keyword>
<dbReference type="RefSeq" id="WP_215919808.1">
    <property type="nucleotide sequence ID" value="NZ_JAHKNI010000008.1"/>
</dbReference>
<dbReference type="InterPro" id="IPR050109">
    <property type="entry name" value="HTH-type_TetR-like_transc_reg"/>
</dbReference>
<dbReference type="Pfam" id="PF00440">
    <property type="entry name" value="TetR_N"/>
    <property type="match status" value="1"/>
</dbReference>
<keyword evidence="2 4" id="KW-0238">DNA-binding</keyword>
<dbReference type="Gene3D" id="1.10.357.10">
    <property type="entry name" value="Tetracycline Repressor, domain 2"/>
    <property type="match status" value="1"/>
</dbReference>
<dbReference type="InterPro" id="IPR009057">
    <property type="entry name" value="Homeodomain-like_sf"/>
</dbReference>
<name>A0ABS6B2M7_9NOCA</name>
<accession>A0ABS6B2M7</accession>
<reference evidence="6 7" key="1">
    <citation type="submission" date="2021-06" db="EMBL/GenBank/DDBJ databases">
        <title>Actinomycetes sequencing.</title>
        <authorList>
            <person name="Shan Q."/>
        </authorList>
    </citation>
    <scope>NUCLEOTIDE SEQUENCE [LARGE SCALE GENOMIC DNA]</scope>
    <source>
        <strain evidence="6 7">NEAU-G5</strain>
    </source>
</reference>
<organism evidence="6 7">
    <name type="scientific">Nocardia albiluteola</name>
    <dbReference type="NCBI Taxonomy" id="2842303"/>
    <lineage>
        <taxon>Bacteria</taxon>
        <taxon>Bacillati</taxon>
        <taxon>Actinomycetota</taxon>
        <taxon>Actinomycetes</taxon>
        <taxon>Mycobacteriales</taxon>
        <taxon>Nocardiaceae</taxon>
        <taxon>Nocardia</taxon>
    </lineage>
</organism>
<evidence type="ECO:0000313" key="6">
    <source>
        <dbReference type="EMBL" id="MBU3064537.1"/>
    </source>
</evidence>
<evidence type="ECO:0000256" key="2">
    <source>
        <dbReference type="ARBA" id="ARBA00023125"/>
    </source>
</evidence>
<evidence type="ECO:0000256" key="4">
    <source>
        <dbReference type="PROSITE-ProRule" id="PRU00335"/>
    </source>
</evidence>
<dbReference type="InterPro" id="IPR001647">
    <property type="entry name" value="HTH_TetR"/>
</dbReference>